<dbReference type="KEGG" id="salf:SMD44_00028"/>
<name>A0A1Z1W2I7_9ACTN</name>
<reference evidence="1 2" key="1">
    <citation type="submission" date="2017-05" db="EMBL/GenBank/DDBJ databases">
        <title>Streptomyces alboflavus Genome sequencing and assembly.</title>
        <authorList>
            <person name="Wang Y."/>
            <person name="Du B."/>
            <person name="Ding Y."/>
            <person name="Liu H."/>
            <person name="Hou Q."/>
            <person name="Liu K."/>
            <person name="Wang C."/>
            <person name="Yao L."/>
        </authorList>
    </citation>
    <scope>NUCLEOTIDE SEQUENCE [LARGE SCALE GENOMIC DNA]</scope>
    <source>
        <strain evidence="1 2">MDJK44</strain>
    </source>
</reference>
<gene>
    <name evidence="1" type="ORF">SMD44_00028</name>
</gene>
<organism evidence="1 2">
    <name type="scientific">Streptomyces alboflavus</name>
    <dbReference type="NCBI Taxonomy" id="67267"/>
    <lineage>
        <taxon>Bacteria</taxon>
        <taxon>Bacillati</taxon>
        <taxon>Actinomycetota</taxon>
        <taxon>Actinomycetes</taxon>
        <taxon>Kitasatosporales</taxon>
        <taxon>Streptomycetaceae</taxon>
        <taxon>Streptomyces</taxon>
    </lineage>
</organism>
<protein>
    <submittedName>
        <fullName evidence="1">Uncharacterized protein</fullName>
    </submittedName>
</protein>
<proteinExistence type="predicted"/>
<dbReference type="EMBL" id="CP021748">
    <property type="protein sequence ID" value="ARX80630.1"/>
    <property type="molecule type" value="Genomic_DNA"/>
</dbReference>
<keyword evidence="2" id="KW-1185">Reference proteome</keyword>
<evidence type="ECO:0000313" key="2">
    <source>
        <dbReference type="Proteomes" id="UP000195880"/>
    </source>
</evidence>
<dbReference type="Proteomes" id="UP000195880">
    <property type="component" value="Chromosome"/>
</dbReference>
<sequence>MTSNGAGVEPERQIPETVSLGPDRVSWASLIRTVHPPCLPLLTSALGAAVVRIARKVSAMKAKEVVAASNRALRWSASVACAEARRSSSAWRATAPWLASASAASPPESAAAGSCPSRASTLPAAGRAWGAL</sequence>
<evidence type="ECO:0000313" key="1">
    <source>
        <dbReference type="EMBL" id="ARX80630.1"/>
    </source>
</evidence>
<accession>A0A1Z1W2I7</accession>
<dbReference type="AlphaFoldDB" id="A0A1Z1W2I7"/>